<gene>
    <name evidence="2" type="ORF">L9F63_013746</name>
</gene>
<keyword evidence="1" id="KW-0472">Membrane</keyword>
<accession>A0AAD8AB01</accession>
<comment type="caution">
    <text evidence="2">The sequence shown here is derived from an EMBL/GenBank/DDBJ whole genome shotgun (WGS) entry which is preliminary data.</text>
</comment>
<name>A0AAD8AB01_DIPPU</name>
<keyword evidence="3" id="KW-1185">Reference proteome</keyword>
<organism evidence="2 3">
    <name type="scientific">Diploptera punctata</name>
    <name type="common">Pacific beetle cockroach</name>
    <dbReference type="NCBI Taxonomy" id="6984"/>
    <lineage>
        <taxon>Eukaryota</taxon>
        <taxon>Metazoa</taxon>
        <taxon>Ecdysozoa</taxon>
        <taxon>Arthropoda</taxon>
        <taxon>Hexapoda</taxon>
        <taxon>Insecta</taxon>
        <taxon>Pterygota</taxon>
        <taxon>Neoptera</taxon>
        <taxon>Polyneoptera</taxon>
        <taxon>Dictyoptera</taxon>
        <taxon>Blattodea</taxon>
        <taxon>Blaberoidea</taxon>
        <taxon>Blaberidae</taxon>
        <taxon>Diplopterinae</taxon>
        <taxon>Diploptera</taxon>
    </lineage>
</organism>
<feature type="transmembrane region" description="Helical" evidence="1">
    <location>
        <begin position="23"/>
        <end position="43"/>
    </location>
</feature>
<dbReference type="EMBL" id="JASPKZ010002702">
    <property type="protein sequence ID" value="KAJ9594962.1"/>
    <property type="molecule type" value="Genomic_DNA"/>
</dbReference>
<dbReference type="Proteomes" id="UP001233999">
    <property type="component" value="Unassembled WGS sequence"/>
</dbReference>
<feature type="non-terminal residue" evidence="2">
    <location>
        <position position="365"/>
    </location>
</feature>
<evidence type="ECO:0000256" key="1">
    <source>
        <dbReference type="SAM" id="Phobius"/>
    </source>
</evidence>
<evidence type="ECO:0000313" key="2">
    <source>
        <dbReference type="EMBL" id="KAJ9594962.1"/>
    </source>
</evidence>
<keyword evidence="1" id="KW-0812">Transmembrane</keyword>
<dbReference type="AlphaFoldDB" id="A0AAD8AB01"/>
<protein>
    <submittedName>
        <fullName evidence="2">Uncharacterized protein</fullName>
    </submittedName>
</protein>
<feature type="transmembrane region" description="Helical" evidence="1">
    <location>
        <begin position="92"/>
        <end position="115"/>
    </location>
</feature>
<reference evidence="2" key="2">
    <citation type="submission" date="2023-05" db="EMBL/GenBank/DDBJ databases">
        <authorList>
            <person name="Fouks B."/>
        </authorList>
    </citation>
    <scope>NUCLEOTIDE SEQUENCE</scope>
    <source>
        <strain evidence="2">Stay&amp;Tobe</strain>
        <tissue evidence="2">Testes</tissue>
    </source>
</reference>
<reference evidence="2" key="1">
    <citation type="journal article" date="2023" name="IScience">
        <title>Live-bearing cockroach genome reveals convergent evolutionary mechanisms linked to viviparity in insects and beyond.</title>
        <authorList>
            <person name="Fouks B."/>
            <person name="Harrison M.C."/>
            <person name="Mikhailova A.A."/>
            <person name="Marchal E."/>
            <person name="English S."/>
            <person name="Carruthers M."/>
            <person name="Jennings E.C."/>
            <person name="Chiamaka E.L."/>
            <person name="Frigard R.A."/>
            <person name="Pippel M."/>
            <person name="Attardo G.M."/>
            <person name="Benoit J.B."/>
            <person name="Bornberg-Bauer E."/>
            <person name="Tobe S.S."/>
        </authorList>
    </citation>
    <scope>NUCLEOTIDE SEQUENCE</scope>
    <source>
        <strain evidence="2">Stay&amp;Tobe</strain>
    </source>
</reference>
<feature type="transmembrane region" description="Helical" evidence="1">
    <location>
        <begin position="55"/>
        <end position="80"/>
    </location>
</feature>
<keyword evidence="1" id="KW-1133">Transmembrane helix</keyword>
<evidence type="ECO:0000313" key="3">
    <source>
        <dbReference type="Proteomes" id="UP001233999"/>
    </source>
</evidence>
<sequence>VAYVVAFTIELWWILEAEVTLPAPAYVLCAGYFFVFILSALLLHGLTVKRTLYLLGWLLMMGMFTFPEAGLVFFMTFHFWHVTSVNGLTELIYWACRLIFNIVGLVCIQSLYSTWKEEKMVLRRLQALNMASIIAEGSRNPALAAGNGHSKNGMVPSMGYSNAAFVGSTNSLNSLGAASSVHKSSRSPSVVRHRLGQASQFSGGPQHYRVPVPIFSPPMMVSEFNAATFNGMLAAGMFREMEPPRLRLSRSQSLGDLSDNSLWRMSSYAAQPVPVMDYVPMNATQSLDRRVMRYNARLRRAGSMSELNNLRYCHNGGGSLCCEGRVYNVLQPPDYCFYGQPKFVNKSKISLTESDDLQKYRDVAL</sequence>
<proteinExistence type="predicted"/>